<evidence type="ECO:0000313" key="2">
    <source>
        <dbReference type="EMBL" id="KVW96829.1"/>
    </source>
</evidence>
<evidence type="ECO:0008006" key="4">
    <source>
        <dbReference type="Google" id="ProtNLM"/>
    </source>
</evidence>
<keyword evidence="1" id="KW-0812">Transmembrane</keyword>
<dbReference type="OrthoDB" id="8560762at2"/>
<dbReference type="STRING" id="1123392.GCA_000376425_02041"/>
<keyword evidence="3" id="KW-1185">Reference proteome</keyword>
<evidence type="ECO:0000256" key="1">
    <source>
        <dbReference type="SAM" id="Phobius"/>
    </source>
</evidence>
<gene>
    <name evidence="2" type="ORF">ABW22_07790</name>
</gene>
<comment type="caution">
    <text evidence="2">The sequence shown here is derived from an EMBL/GenBank/DDBJ whole genome shotgun (WGS) entry which is preliminary data.</text>
</comment>
<evidence type="ECO:0000313" key="3">
    <source>
        <dbReference type="Proteomes" id="UP000064243"/>
    </source>
</evidence>
<feature type="transmembrane region" description="Helical" evidence="1">
    <location>
        <begin position="6"/>
        <end position="28"/>
    </location>
</feature>
<organism evidence="2 3">
    <name type="scientific">Thiobacillus denitrificans</name>
    <dbReference type="NCBI Taxonomy" id="36861"/>
    <lineage>
        <taxon>Bacteria</taxon>
        <taxon>Pseudomonadati</taxon>
        <taxon>Pseudomonadota</taxon>
        <taxon>Betaproteobacteria</taxon>
        <taxon>Nitrosomonadales</taxon>
        <taxon>Thiobacillaceae</taxon>
        <taxon>Thiobacillus</taxon>
    </lineage>
</organism>
<name>A0A125BCX2_THIDE</name>
<keyword evidence="1" id="KW-0472">Membrane</keyword>
<reference evidence="2 3" key="1">
    <citation type="journal article" date="2015" name="Appl. Environ. Microbiol.">
        <title>Aerobic and Anaerobic Thiosulfate Oxidation by a Cold-Adapted, Subglacial Chemoautotroph.</title>
        <authorList>
            <person name="Harrold Z.R."/>
            <person name="Skidmore M.L."/>
            <person name="Hamilton T.L."/>
            <person name="Desch L."/>
            <person name="Amada K."/>
            <person name="van Gelder W."/>
            <person name="Glover K."/>
            <person name="Roden E.E."/>
            <person name="Boyd E.S."/>
        </authorList>
    </citation>
    <scope>NUCLEOTIDE SEQUENCE [LARGE SCALE GENOMIC DNA]</scope>
    <source>
        <strain evidence="2 3">RG</strain>
    </source>
</reference>
<proteinExistence type="predicted"/>
<dbReference type="Proteomes" id="UP000064243">
    <property type="component" value="Unassembled WGS sequence"/>
</dbReference>
<keyword evidence="1" id="KW-1133">Transmembrane helix</keyword>
<protein>
    <recommendedName>
        <fullName evidence="4">DUF4760 domain-containing protein</fullName>
    </recommendedName>
</protein>
<dbReference type="PATRIC" id="fig|36861.3.peg.1037"/>
<accession>A0A125BCX2</accession>
<sequence length="159" mass="18382">MSGLEWLEAASYIVTIVGLPLAIGVYIYDRQRDRQSDEEEIFLRLSDEYADFMRLVIENADLHLLSPVVKGTLSEDQLERKHALFAILVSLFERAYVLVYEENMGRQQARLWQSWEDYMTEWCQREDFRTALPALFQGEDPGFVATIQRIAETTAGKPG</sequence>
<dbReference type="RefSeq" id="WP_059754373.1">
    <property type="nucleotide sequence ID" value="NZ_LDUG01000019.1"/>
</dbReference>
<dbReference type="AlphaFoldDB" id="A0A125BCX2"/>
<dbReference type="EMBL" id="LDUG01000019">
    <property type="protein sequence ID" value="KVW96829.1"/>
    <property type="molecule type" value="Genomic_DNA"/>
</dbReference>